<evidence type="ECO:0000313" key="1">
    <source>
        <dbReference type="EMBL" id="MBK1871584.1"/>
    </source>
</evidence>
<name>A0ACC5RG10_9HYPH</name>
<gene>
    <name evidence="1" type="ORF">JHL16_34780</name>
</gene>
<accession>A0ACC5RG10</accession>
<dbReference type="Proteomes" id="UP000616151">
    <property type="component" value="Unassembled WGS sequence"/>
</dbReference>
<reference evidence="1" key="1">
    <citation type="submission" date="2021-01" db="EMBL/GenBank/DDBJ databases">
        <authorList>
            <person name="Sun Q."/>
        </authorList>
    </citation>
    <scope>NUCLEOTIDE SEQUENCE</scope>
    <source>
        <strain evidence="1">YIM B02566</strain>
    </source>
</reference>
<protein>
    <submittedName>
        <fullName evidence="1">Uncharacterized protein</fullName>
    </submittedName>
</protein>
<comment type="caution">
    <text evidence="1">The sequence shown here is derived from an EMBL/GenBank/DDBJ whole genome shotgun (WGS) entry which is preliminary data.</text>
</comment>
<sequence length="72" mass="8271">MSTRETYKRDLEALLDGGHTVSDILSMLAEVCDDKADHIEDNWQDDTTAKVWRKLSVRLANTSNQVHRHYGI</sequence>
<proteinExistence type="predicted"/>
<dbReference type="EMBL" id="JAENHL010000009">
    <property type="protein sequence ID" value="MBK1871584.1"/>
    <property type="molecule type" value="Genomic_DNA"/>
</dbReference>
<organism evidence="1 2">
    <name type="scientific">Taklimakanibacter albus</name>
    <dbReference type="NCBI Taxonomy" id="2800327"/>
    <lineage>
        <taxon>Bacteria</taxon>
        <taxon>Pseudomonadati</taxon>
        <taxon>Pseudomonadota</taxon>
        <taxon>Alphaproteobacteria</taxon>
        <taxon>Hyphomicrobiales</taxon>
        <taxon>Aestuariivirgaceae</taxon>
        <taxon>Taklimakanibacter</taxon>
    </lineage>
</organism>
<keyword evidence="2" id="KW-1185">Reference proteome</keyword>
<evidence type="ECO:0000313" key="2">
    <source>
        <dbReference type="Proteomes" id="UP000616151"/>
    </source>
</evidence>